<dbReference type="SMART" id="SM00310">
    <property type="entry name" value="PTBI"/>
    <property type="match status" value="1"/>
</dbReference>
<dbReference type="Ensembl" id="ENSCMIT00000038754.1">
    <property type="protein sequence ID" value="ENSCMIP00000038204.1"/>
    <property type="gene ID" value="ENSCMIG00000016055.1"/>
</dbReference>
<feature type="domain" description="IRS-type PTB" evidence="2">
    <location>
        <begin position="160"/>
        <end position="264"/>
    </location>
</feature>
<evidence type="ECO:0000259" key="2">
    <source>
        <dbReference type="PROSITE" id="PS51064"/>
    </source>
</evidence>
<reference evidence="4" key="1">
    <citation type="journal article" date="2006" name="Science">
        <title>Ancient noncoding elements conserved in the human genome.</title>
        <authorList>
            <person name="Venkatesh B."/>
            <person name="Kirkness E.F."/>
            <person name="Loh Y.H."/>
            <person name="Halpern A.L."/>
            <person name="Lee A.P."/>
            <person name="Johnson J."/>
            <person name="Dandona N."/>
            <person name="Viswanathan L.D."/>
            <person name="Tay A."/>
            <person name="Venter J.C."/>
            <person name="Strausberg R.L."/>
            <person name="Brenner S."/>
        </authorList>
    </citation>
    <scope>NUCLEOTIDE SEQUENCE [LARGE SCALE GENOMIC DNA]</scope>
</reference>
<dbReference type="Proteomes" id="UP000314986">
    <property type="component" value="Unassembled WGS sequence"/>
</dbReference>
<dbReference type="GO" id="GO:0043410">
    <property type="term" value="P:positive regulation of MAPK cascade"/>
    <property type="evidence" value="ECO:0007669"/>
    <property type="project" value="TreeGrafter"/>
</dbReference>
<dbReference type="PROSITE" id="PS51064">
    <property type="entry name" value="IRS_PTB"/>
    <property type="match status" value="1"/>
</dbReference>
<dbReference type="PANTHER" id="PTHR21258">
    <property type="entry name" value="DOCKING PROTEIN RELATED"/>
    <property type="match status" value="1"/>
</dbReference>
<evidence type="ECO:0000313" key="4">
    <source>
        <dbReference type="Proteomes" id="UP000314986"/>
    </source>
</evidence>
<name>A0A4W3J510_CALMI</name>
<proteinExistence type="predicted"/>
<dbReference type="Pfam" id="PF02174">
    <property type="entry name" value="IRS"/>
    <property type="match status" value="1"/>
</dbReference>
<dbReference type="InterPro" id="IPR001849">
    <property type="entry name" value="PH_domain"/>
</dbReference>
<reference evidence="3" key="4">
    <citation type="submission" date="2025-08" db="UniProtKB">
        <authorList>
            <consortium name="Ensembl"/>
        </authorList>
    </citation>
    <scope>IDENTIFICATION</scope>
</reference>
<dbReference type="InParanoid" id="A0A4W3J510"/>
<dbReference type="SUPFAM" id="SSF50729">
    <property type="entry name" value="PH domain-like"/>
    <property type="match status" value="2"/>
</dbReference>
<organism evidence="3 4">
    <name type="scientific">Callorhinchus milii</name>
    <name type="common">Ghost shark</name>
    <dbReference type="NCBI Taxonomy" id="7868"/>
    <lineage>
        <taxon>Eukaryota</taxon>
        <taxon>Metazoa</taxon>
        <taxon>Chordata</taxon>
        <taxon>Craniata</taxon>
        <taxon>Vertebrata</taxon>
        <taxon>Chondrichthyes</taxon>
        <taxon>Holocephali</taxon>
        <taxon>Chimaeriformes</taxon>
        <taxon>Callorhinchidae</taxon>
        <taxon>Callorhinchus</taxon>
    </lineage>
</organism>
<dbReference type="PANTHER" id="PTHR21258:SF14">
    <property type="entry name" value="DOCKING PROTEIN 2"/>
    <property type="match status" value="1"/>
</dbReference>
<keyword evidence="4" id="KW-1185">Reference proteome</keyword>
<reference evidence="3" key="5">
    <citation type="submission" date="2025-09" db="UniProtKB">
        <authorList>
            <consortium name="Ensembl"/>
        </authorList>
    </citation>
    <scope>IDENTIFICATION</scope>
</reference>
<feature type="region of interest" description="Disordered" evidence="1">
    <location>
        <begin position="404"/>
        <end position="464"/>
    </location>
</feature>
<dbReference type="InterPro" id="IPR002404">
    <property type="entry name" value="IRS_PTB"/>
</dbReference>
<sequence length="464" mass="52514">MPLLCIVTLNKHSENTDAGRTYEGKWTRVNKAFSFFLLSLLLQKWKKVWLSLYSQSSQSVARLEYCEYKEGSTMSERQSSKRMDRKLIRMSECISIFEVVSENYPKESGVFAVETTTKMYTFATDKSDCIEWVQKLKETTFEVSVWSWEICPTFHPTLVKLNDYTVTVRSTDASERCELSGMYFLTLDKEVLMLKNIVSEEVVYEWPYRYLRRFGGDTRIFSFESGRSSKSGPGKFEFETKHGKQIVCSVNAAVKIQRENSDEERNHFDSLENDNSLTVESATYKPHSGSPQSVSKLSEMCRYPKEHKYQLSKKIPSAVSKLSTETMENRTMFHSKPSSRGANLTETKEPIYDEVASQNDFSLYDEAKVLTEAWKVQGTVNDSFGYEYPYNSIADDYAVPKQVFMDGPPRPRKKGPGAECPTSNGGAGSAGDLIASVSDLGGSAQADMGLEGQRGARSWRALKG</sequence>
<dbReference type="InterPro" id="IPR050996">
    <property type="entry name" value="Docking_Protein_DOK"/>
</dbReference>
<dbReference type="SMART" id="SM00233">
    <property type="entry name" value="PH"/>
    <property type="match status" value="1"/>
</dbReference>
<dbReference type="SMART" id="SM01244">
    <property type="entry name" value="IRS"/>
    <property type="match status" value="1"/>
</dbReference>
<dbReference type="GO" id="GO:0005737">
    <property type="term" value="C:cytoplasm"/>
    <property type="evidence" value="ECO:0007669"/>
    <property type="project" value="TreeGrafter"/>
</dbReference>
<dbReference type="STRING" id="7868.ENSCMIP00000038204"/>
<reference evidence="4" key="3">
    <citation type="journal article" date="2014" name="Nature">
        <title>Elephant shark genome provides unique insights into gnathostome evolution.</title>
        <authorList>
            <consortium name="International Elephant Shark Genome Sequencing Consortium"/>
            <person name="Venkatesh B."/>
            <person name="Lee A.P."/>
            <person name="Ravi V."/>
            <person name="Maurya A.K."/>
            <person name="Lian M.M."/>
            <person name="Swann J.B."/>
            <person name="Ohta Y."/>
            <person name="Flajnik M.F."/>
            <person name="Sutoh Y."/>
            <person name="Kasahara M."/>
            <person name="Hoon S."/>
            <person name="Gangu V."/>
            <person name="Roy S.W."/>
            <person name="Irimia M."/>
            <person name="Korzh V."/>
            <person name="Kondrychyn I."/>
            <person name="Lim Z.W."/>
            <person name="Tay B.H."/>
            <person name="Tohari S."/>
            <person name="Kong K.W."/>
            <person name="Ho S."/>
            <person name="Lorente-Galdos B."/>
            <person name="Quilez J."/>
            <person name="Marques-Bonet T."/>
            <person name="Raney B.J."/>
            <person name="Ingham P.W."/>
            <person name="Tay A."/>
            <person name="Hillier L.W."/>
            <person name="Minx P."/>
            <person name="Boehm T."/>
            <person name="Wilson R.K."/>
            <person name="Brenner S."/>
            <person name="Warren W.C."/>
        </authorList>
    </citation>
    <scope>NUCLEOTIDE SEQUENCE [LARGE SCALE GENOMIC DNA]</scope>
</reference>
<dbReference type="GO" id="GO:0007265">
    <property type="term" value="P:Ras protein signal transduction"/>
    <property type="evidence" value="ECO:0007669"/>
    <property type="project" value="TreeGrafter"/>
</dbReference>
<dbReference type="InterPro" id="IPR011993">
    <property type="entry name" value="PH-like_dom_sf"/>
</dbReference>
<protein>
    <recommendedName>
        <fullName evidence="2">IRS-type PTB domain-containing protein</fullName>
    </recommendedName>
</protein>
<dbReference type="Gene3D" id="2.30.29.30">
    <property type="entry name" value="Pleckstrin-homology domain (PH domain)/Phosphotyrosine-binding domain (PTB)"/>
    <property type="match status" value="2"/>
</dbReference>
<reference evidence="4" key="2">
    <citation type="journal article" date="2007" name="PLoS Biol.">
        <title>Survey sequencing and comparative analysis of the elephant shark (Callorhinchus milii) genome.</title>
        <authorList>
            <person name="Venkatesh B."/>
            <person name="Kirkness E.F."/>
            <person name="Loh Y.H."/>
            <person name="Halpern A.L."/>
            <person name="Lee A.P."/>
            <person name="Johnson J."/>
            <person name="Dandona N."/>
            <person name="Viswanathan L.D."/>
            <person name="Tay A."/>
            <person name="Venter J.C."/>
            <person name="Strausberg R.L."/>
            <person name="Brenner S."/>
        </authorList>
    </citation>
    <scope>NUCLEOTIDE SEQUENCE [LARGE SCALE GENOMIC DNA]</scope>
</reference>
<accession>A0A4W3J510</accession>
<dbReference type="GeneTree" id="ENSGT00940000155980"/>
<dbReference type="AlphaFoldDB" id="A0A4W3J510"/>
<evidence type="ECO:0000256" key="1">
    <source>
        <dbReference type="SAM" id="MobiDB-lite"/>
    </source>
</evidence>
<dbReference type="GO" id="GO:0007169">
    <property type="term" value="P:cell surface receptor protein tyrosine kinase signaling pathway"/>
    <property type="evidence" value="ECO:0007669"/>
    <property type="project" value="TreeGrafter"/>
</dbReference>
<evidence type="ECO:0000313" key="3">
    <source>
        <dbReference type="Ensembl" id="ENSCMIP00000038204.1"/>
    </source>
</evidence>